<keyword evidence="3" id="KW-1185">Reference proteome</keyword>
<feature type="non-terminal residue" evidence="2">
    <location>
        <position position="1"/>
    </location>
</feature>
<dbReference type="Pfam" id="PF23859">
    <property type="entry name" value="DpdA"/>
    <property type="match status" value="1"/>
</dbReference>
<dbReference type="RefSeq" id="WP_379511850.1">
    <property type="nucleotide sequence ID" value="NZ_JBHSPA010000001.1"/>
</dbReference>
<dbReference type="EMBL" id="JBHSPA010000001">
    <property type="protein sequence ID" value="MFC5822293.1"/>
    <property type="molecule type" value="Genomic_DNA"/>
</dbReference>
<accession>A0ABW1CBT1</accession>
<organism evidence="2 3">
    <name type="scientific">Nonomuraea insulae</name>
    <dbReference type="NCBI Taxonomy" id="1616787"/>
    <lineage>
        <taxon>Bacteria</taxon>
        <taxon>Bacillati</taxon>
        <taxon>Actinomycetota</taxon>
        <taxon>Actinomycetes</taxon>
        <taxon>Streptosporangiales</taxon>
        <taxon>Streptosporangiaceae</taxon>
        <taxon>Nonomuraea</taxon>
    </lineage>
</organism>
<proteinExistence type="predicted"/>
<gene>
    <name evidence="2" type="ORF">ACFPZ3_00350</name>
</gene>
<feature type="domain" description="DeoxyPurine in DNA protein A" evidence="1">
    <location>
        <begin position="27"/>
        <end position="91"/>
    </location>
</feature>
<evidence type="ECO:0000313" key="3">
    <source>
        <dbReference type="Proteomes" id="UP001596058"/>
    </source>
</evidence>
<evidence type="ECO:0000259" key="1">
    <source>
        <dbReference type="Pfam" id="PF23859"/>
    </source>
</evidence>
<name>A0ABW1CBT1_9ACTN</name>
<dbReference type="InterPro" id="IPR055645">
    <property type="entry name" value="DpdA"/>
</dbReference>
<dbReference type="Proteomes" id="UP001596058">
    <property type="component" value="Unassembled WGS sequence"/>
</dbReference>
<protein>
    <recommendedName>
        <fullName evidence="1">DeoxyPurine in DNA protein A domain-containing protein</fullName>
    </recommendedName>
</protein>
<evidence type="ECO:0000313" key="2">
    <source>
        <dbReference type="EMBL" id="MFC5822293.1"/>
    </source>
</evidence>
<sequence length="114" mass="12791">GRFSTATYARSLLHRISDATAERGLRNKHGFGVKADGLDLYGDDLNSADSQAWSEGERRRGYPRFEECVGQHKNCANCPKAALLWYGKVLTRLTGARQRLYQPRLFDQSEEAAA</sequence>
<comment type="caution">
    <text evidence="2">The sequence shown here is derived from an EMBL/GenBank/DDBJ whole genome shotgun (WGS) entry which is preliminary data.</text>
</comment>
<reference evidence="3" key="1">
    <citation type="journal article" date="2019" name="Int. J. Syst. Evol. Microbiol.">
        <title>The Global Catalogue of Microorganisms (GCM) 10K type strain sequencing project: providing services to taxonomists for standard genome sequencing and annotation.</title>
        <authorList>
            <consortium name="The Broad Institute Genomics Platform"/>
            <consortium name="The Broad Institute Genome Sequencing Center for Infectious Disease"/>
            <person name="Wu L."/>
            <person name="Ma J."/>
        </authorList>
    </citation>
    <scope>NUCLEOTIDE SEQUENCE [LARGE SCALE GENOMIC DNA]</scope>
    <source>
        <strain evidence="3">CCUG 53903</strain>
    </source>
</reference>